<feature type="transmembrane region" description="Helical" evidence="2">
    <location>
        <begin position="35"/>
        <end position="58"/>
    </location>
</feature>
<proteinExistence type="inferred from homology"/>
<dbReference type="RefSeq" id="WP_246128189.1">
    <property type="nucleotide sequence ID" value="NZ_CP036299.1"/>
</dbReference>
<dbReference type="Proteomes" id="UP000315349">
    <property type="component" value="Chromosome"/>
</dbReference>
<keyword evidence="4" id="KW-1185">Reference proteome</keyword>
<evidence type="ECO:0000313" key="3">
    <source>
        <dbReference type="EMBL" id="QDV30416.1"/>
    </source>
</evidence>
<evidence type="ECO:0000313" key="4">
    <source>
        <dbReference type="Proteomes" id="UP000315349"/>
    </source>
</evidence>
<evidence type="ECO:0000256" key="1">
    <source>
        <dbReference type="HAMAP-Rule" id="MF_00386"/>
    </source>
</evidence>
<dbReference type="PANTHER" id="PTHR33383">
    <property type="entry name" value="MEMBRANE PROTEIN INSERTION EFFICIENCY FACTOR-RELATED"/>
    <property type="match status" value="1"/>
</dbReference>
<keyword evidence="2" id="KW-0812">Transmembrane</keyword>
<dbReference type="HAMAP" id="MF_00386">
    <property type="entry name" value="UPF0161_YidD"/>
    <property type="match status" value="1"/>
</dbReference>
<dbReference type="Pfam" id="PF01809">
    <property type="entry name" value="YidD"/>
    <property type="match status" value="1"/>
</dbReference>
<keyword evidence="1 2" id="KW-0472">Membrane</keyword>
<dbReference type="PANTHER" id="PTHR33383:SF1">
    <property type="entry name" value="MEMBRANE PROTEIN INSERTION EFFICIENCY FACTOR-RELATED"/>
    <property type="match status" value="1"/>
</dbReference>
<dbReference type="KEGG" id="peh:Spb1_23490"/>
<dbReference type="AlphaFoldDB" id="A0A518GPB0"/>
<comment type="similarity">
    <text evidence="1">Belongs to the UPF0161 family.</text>
</comment>
<dbReference type="GO" id="GO:0005886">
    <property type="term" value="C:plasma membrane"/>
    <property type="evidence" value="ECO:0007669"/>
    <property type="project" value="UniProtKB-SubCell"/>
</dbReference>
<organism evidence="3 4">
    <name type="scientific">Planctopirus ephydatiae</name>
    <dbReference type="NCBI Taxonomy" id="2528019"/>
    <lineage>
        <taxon>Bacteria</taxon>
        <taxon>Pseudomonadati</taxon>
        <taxon>Planctomycetota</taxon>
        <taxon>Planctomycetia</taxon>
        <taxon>Planctomycetales</taxon>
        <taxon>Planctomycetaceae</taxon>
        <taxon>Planctopirus</taxon>
    </lineage>
</organism>
<reference evidence="3 4" key="1">
    <citation type="submission" date="2019-02" db="EMBL/GenBank/DDBJ databases">
        <title>Deep-cultivation of Planctomycetes and their phenomic and genomic characterization uncovers novel biology.</title>
        <authorList>
            <person name="Wiegand S."/>
            <person name="Jogler M."/>
            <person name="Boedeker C."/>
            <person name="Pinto D."/>
            <person name="Vollmers J."/>
            <person name="Rivas-Marin E."/>
            <person name="Kohn T."/>
            <person name="Peeters S.H."/>
            <person name="Heuer A."/>
            <person name="Rast P."/>
            <person name="Oberbeckmann S."/>
            <person name="Bunk B."/>
            <person name="Jeske O."/>
            <person name="Meyerdierks A."/>
            <person name="Storesund J.E."/>
            <person name="Kallscheuer N."/>
            <person name="Luecker S."/>
            <person name="Lage O.M."/>
            <person name="Pohl T."/>
            <person name="Merkel B.J."/>
            <person name="Hornburger P."/>
            <person name="Mueller R.-W."/>
            <person name="Bruemmer F."/>
            <person name="Labrenz M."/>
            <person name="Spormann A.M."/>
            <person name="Op den Camp H."/>
            <person name="Overmann J."/>
            <person name="Amann R."/>
            <person name="Jetten M.S.M."/>
            <person name="Mascher T."/>
            <person name="Medema M.H."/>
            <person name="Devos D.P."/>
            <person name="Kaster A.-K."/>
            <person name="Ovreas L."/>
            <person name="Rohde M."/>
            <person name="Galperin M.Y."/>
            <person name="Jogler C."/>
        </authorList>
    </citation>
    <scope>NUCLEOTIDE SEQUENCE [LARGE SCALE GENOMIC DNA]</scope>
    <source>
        <strain evidence="3 4">Spb1</strain>
    </source>
</reference>
<dbReference type="EMBL" id="CP036299">
    <property type="protein sequence ID" value="QDV30416.1"/>
    <property type="molecule type" value="Genomic_DNA"/>
</dbReference>
<evidence type="ECO:0000256" key="2">
    <source>
        <dbReference type="SAM" id="Phobius"/>
    </source>
</evidence>
<comment type="subcellular location">
    <subcellularLocation>
        <location evidence="1">Cell membrane</location>
        <topology evidence="1">Peripheral membrane protein</topology>
        <orientation evidence="1">Cytoplasmic side</orientation>
    </subcellularLocation>
</comment>
<gene>
    <name evidence="3" type="primary">yidD</name>
    <name evidence="3" type="ORF">Spb1_23490</name>
</gene>
<dbReference type="SMART" id="SM01234">
    <property type="entry name" value="Haemolytic"/>
    <property type="match status" value="1"/>
</dbReference>
<dbReference type="NCBIfam" id="TIGR00278">
    <property type="entry name" value="membrane protein insertion efficiency factor YidD"/>
    <property type="match status" value="1"/>
</dbReference>
<comment type="function">
    <text evidence="1">Could be involved in insertion of integral membrane proteins into the membrane.</text>
</comment>
<dbReference type="InterPro" id="IPR002696">
    <property type="entry name" value="Membr_insert_effic_factor_YidD"/>
</dbReference>
<name>A0A518GPB0_9PLAN</name>
<keyword evidence="1" id="KW-1003">Cell membrane</keyword>
<protein>
    <recommendedName>
        <fullName evidence="1">Putative membrane protein insertion efficiency factor</fullName>
    </recommendedName>
</protein>
<accession>A0A518GPB0</accession>
<keyword evidence="2" id="KW-1133">Transmembrane helix</keyword>
<sequence length="117" mass="13186">MSEDNEMHEGNVPSVASLELANQQSVGQNSIITKFWWIGVFLLTAVGWILSFVLIAAVKVYQWTLSPLLGPVCRFHPSCSQYFILAVKKYGPIWGTFKGLYRITRCHPWNPGGYDPP</sequence>